<dbReference type="AlphaFoldDB" id="A0A7X2H375"/>
<evidence type="ECO:0008006" key="3">
    <source>
        <dbReference type="Google" id="ProtNLM"/>
    </source>
</evidence>
<gene>
    <name evidence="1" type="ORF">GJB61_06650</name>
</gene>
<evidence type="ECO:0000313" key="1">
    <source>
        <dbReference type="EMBL" id="MRN52676.1"/>
    </source>
</evidence>
<dbReference type="Proteomes" id="UP000463051">
    <property type="component" value="Unassembled WGS sequence"/>
</dbReference>
<dbReference type="EMBL" id="WJXB01000002">
    <property type="protein sequence ID" value="MRN52676.1"/>
    <property type="molecule type" value="Genomic_DNA"/>
</dbReference>
<dbReference type="RefSeq" id="WP_154117676.1">
    <property type="nucleotide sequence ID" value="NZ_WJXB01000002.1"/>
</dbReference>
<reference evidence="1 2" key="1">
    <citation type="submission" date="2019-11" db="EMBL/GenBank/DDBJ databases">
        <title>Paenibacillus monticola sp. nov., a novel PGPR strain isolated from mountain sample in China.</title>
        <authorList>
            <person name="Zhao Q."/>
            <person name="Li H.-P."/>
            <person name="Zhang J.-L."/>
        </authorList>
    </citation>
    <scope>NUCLEOTIDE SEQUENCE [LARGE SCALE GENOMIC DNA]</scope>
    <source>
        <strain evidence="1 2">LC-T2</strain>
    </source>
</reference>
<keyword evidence="2" id="KW-1185">Reference proteome</keyword>
<protein>
    <recommendedName>
        <fullName evidence="3">Colicin import membrane protein</fullName>
    </recommendedName>
</protein>
<organism evidence="1 2">
    <name type="scientific">Paenibacillus monticola</name>
    <dbReference type="NCBI Taxonomy" id="2666075"/>
    <lineage>
        <taxon>Bacteria</taxon>
        <taxon>Bacillati</taxon>
        <taxon>Bacillota</taxon>
        <taxon>Bacilli</taxon>
        <taxon>Bacillales</taxon>
        <taxon>Paenibacillaceae</taxon>
        <taxon>Paenibacillus</taxon>
    </lineage>
</organism>
<accession>A0A7X2H375</accession>
<comment type="caution">
    <text evidence="1">The sequence shown here is derived from an EMBL/GenBank/DDBJ whole genome shotgun (WGS) entry which is preliminary data.</text>
</comment>
<evidence type="ECO:0000313" key="2">
    <source>
        <dbReference type="Proteomes" id="UP000463051"/>
    </source>
</evidence>
<sequence length="270" mass="29813">MINYVRKYGSTKTIHKASYWRGFVEIVILFILLTTNVSQVHAASDWDNALDDINAIHGEYTTLQGIIKADSLKIQKLRKENNDNLKAVNAQLLTVDQALLSRLKTESEAVRKKHAPLLEQYSALSKQYTAAKKAGDAKAATLYDLKRNKLKSAVTTARTEVKAKVDALAAARKEYAAKTKPAKDALAPVATIKKQIVAENKNLSAAQKSRSEADARYKAAVKQGNAITAAAELKLSYSQMNKIHTMQQTLYSWEQTIAIALRTAVSKLPK</sequence>
<proteinExistence type="predicted"/>
<name>A0A7X2H375_9BACL</name>